<feature type="compositionally biased region" description="Basic and acidic residues" evidence="1">
    <location>
        <begin position="230"/>
        <end position="239"/>
    </location>
</feature>
<feature type="transmembrane region" description="Helical" evidence="2">
    <location>
        <begin position="47"/>
        <end position="69"/>
    </location>
</feature>
<dbReference type="OrthoDB" id="2747445at2759"/>
<evidence type="ECO:0000313" key="3">
    <source>
        <dbReference type="EMBL" id="TBU21705.1"/>
    </source>
</evidence>
<evidence type="ECO:0000256" key="2">
    <source>
        <dbReference type="SAM" id="Phobius"/>
    </source>
</evidence>
<accession>A0A4Q9M4H4</accession>
<feature type="region of interest" description="Disordered" evidence="1">
    <location>
        <begin position="93"/>
        <end position="239"/>
    </location>
</feature>
<feature type="compositionally biased region" description="Basic and acidic residues" evidence="1">
    <location>
        <begin position="197"/>
        <end position="207"/>
    </location>
</feature>
<reference evidence="3" key="1">
    <citation type="submission" date="2019-01" db="EMBL/GenBank/DDBJ databases">
        <title>Draft genome sequences of three monokaryotic isolates of the white-rot basidiomycete fungus Dichomitus squalens.</title>
        <authorList>
            <consortium name="DOE Joint Genome Institute"/>
            <person name="Lopez S.C."/>
            <person name="Andreopoulos B."/>
            <person name="Pangilinan J."/>
            <person name="Lipzen A."/>
            <person name="Riley R."/>
            <person name="Ahrendt S."/>
            <person name="Ng V."/>
            <person name="Barry K."/>
            <person name="Daum C."/>
            <person name="Grigoriev I.V."/>
            <person name="Hilden K.S."/>
            <person name="Makela M.R."/>
            <person name="de Vries R.P."/>
        </authorList>
    </citation>
    <scope>NUCLEOTIDE SEQUENCE [LARGE SCALE GENOMIC DNA]</scope>
    <source>
        <strain evidence="3">OM18370.1</strain>
    </source>
</reference>
<dbReference type="EMBL" id="ML143583">
    <property type="protein sequence ID" value="TBU21705.1"/>
    <property type="molecule type" value="Genomic_DNA"/>
</dbReference>
<keyword evidence="2" id="KW-1133">Transmembrane helix</keyword>
<feature type="compositionally biased region" description="Polar residues" evidence="1">
    <location>
        <begin position="208"/>
        <end position="218"/>
    </location>
</feature>
<sequence length="239" mass="25444">MRSSQLRYNAAQSGRANAAMHASGTGGRLTVCRPVLHAWFAHTNSLAFSQTMGVGMATVAVGLGAFFYMQMAKVSHDPNTMPTWQYRHALQAPEHMSRTSSPGGTQTSVRNSKEPTQYLPTNPVGTTSKHSGGQSGSGLVQASAPADTDKPRGSAGANEDGNEEPSGKGSQVGSGQNGSNNIGRNDRGIVSSVLTKLHGDPKQEDQSRYQGQPAQSTRLNDRGGQYTKNSDFKDSYRRD</sequence>
<name>A0A4Q9M4H4_9APHY</name>
<dbReference type="AlphaFoldDB" id="A0A4Q9M4H4"/>
<protein>
    <submittedName>
        <fullName evidence="3">Uncharacterized protein</fullName>
    </submittedName>
</protein>
<proteinExistence type="predicted"/>
<evidence type="ECO:0000256" key="1">
    <source>
        <dbReference type="SAM" id="MobiDB-lite"/>
    </source>
</evidence>
<keyword evidence="2" id="KW-0472">Membrane</keyword>
<gene>
    <name evidence="3" type="ORF">BD311DRAFT_771708</name>
</gene>
<keyword evidence="2" id="KW-0812">Transmembrane</keyword>
<dbReference type="Proteomes" id="UP000292957">
    <property type="component" value="Unassembled WGS sequence"/>
</dbReference>
<feature type="compositionally biased region" description="Polar residues" evidence="1">
    <location>
        <begin position="98"/>
        <end position="140"/>
    </location>
</feature>
<organism evidence="3">
    <name type="scientific">Dichomitus squalens</name>
    <dbReference type="NCBI Taxonomy" id="114155"/>
    <lineage>
        <taxon>Eukaryota</taxon>
        <taxon>Fungi</taxon>
        <taxon>Dikarya</taxon>
        <taxon>Basidiomycota</taxon>
        <taxon>Agaricomycotina</taxon>
        <taxon>Agaricomycetes</taxon>
        <taxon>Polyporales</taxon>
        <taxon>Polyporaceae</taxon>
        <taxon>Dichomitus</taxon>
    </lineage>
</organism>